<dbReference type="Proteomes" id="UP000019593">
    <property type="component" value="Chromosome"/>
</dbReference>
<gene>
    <name evidence="3" type="ORF">roselon_00438</name>
</gene>
<feature type="chain" id="PRO_5004912772" evidence="2">
    <location>
        <begin position="21"/>
        <end position="682"/>
    </location>
</feature>
<feature type="signal peptide" evidence="2">
    <location>
        <begin position="1"/>
        <end position="20"/>
    </location>
</feature>
<dbReference type="EMBL" id="CP004372">
    <property type="protein sequence ID" value="AHM02883.1"/>
    <property type="molecule type" value="Genomic_DNA"/>
</dbReference>
<evidence type="ECO:0000313" key="4">
    <source>
        <dbReference type="Proteomes" id="UP000019593"/>
    </source>
</evidence>
<dbReference type="Gene3D" id="2.60.120.380">
    <property type="match status" value="1"/>
</dbReference>
<keyword evidence="4" id="KW-1185">Reference proteome</keyword>
<sequence length="682" mass="72302">MNRVLSAGLALLLSASAALAQPMSGRHHVDFAGWTGTAIDGEIVGRDFDRYELQGVAGNTLTIRLNTPHTGTYFNVYTPGNGPGDEALANSSLIGGPVLDLNQFSGTLPETGIYEVVVYMVRAAARRDEAAPYSIEFDMLQPTDADDPDAALRYYQVRTRSRGGHLNVHTGPSVDAPRVGRYDNGAVLRDIGGCEQNGGRDWCEVMAYDGGLAGFVAREFLAPVSRHHGAAPVTPPRRGSALPQTPPTPTRAGITTTSDWFHVHLANPGGHLNVHAEPSTASVRVGRLPDGADLRNIGGCLMSAGRTWCDVMQAGGGVSGWVAADYLRDGHPPAATMTTRTGAPRPVTTDFADGMAGGPDWWQVDLNRSGSALRVHTRPSTHAPIFARFHDGATLRNADGCRMSEGRRWCYVSSVSGDVTGWVAGDFLREGSAPGVATHLPTPVPQAPVAPTAPAAPTPQALGPAYDTTGAITCYADRDAGMSECSFGAVHEGSGNGYLQITEGGYGGRTITFEAGVPAYFDQSQADGDITMNVSRQGDLWIVFIGDARFEIPVSLFQPHQDMGVATQLPLAPPPMEEDATVPGTTFNATAQIPCVRDRDAAEAMCEAGVVREGGGSGYIQVSWPEGGSRVIYFQNDRPHHYDQAEADGGAEMSVTRNDRDEFIVFVGEARFVIPEALITGG</sequence>
<evidence type="ECO:0000313" key="3">
    <source>
        <dbReference type="EMBL" id="AHM02883.1"/>
    </source>
</evidence>
<reference evidence="3 4" key="1">
    <citation type="submission" date="2013-03" db="EMBL/GenBank/DDBJ databases">
        <authorList>
            <person name="Fiebig A."/>
            <person name="Goeker M."/>
            <person name="Klenk H.-P.P."/>
        </authorList>
    </citation>
    <scope>NUCLEOTIDE SEQUENCE [LARGE SCALE GENOMIC DNA]</scope>
    <source>
        <strain evidence="4">DSM 19469</strain>
    </source>
</reference>
<evidence type="ECO:0000256" key="1">
    <source>
        <dbReference type="SAM" id="MobiDB-lite"/>
    </source>
</evidence>
<dbReference type="AlphaFoldDB" id="W8RPE2"/>
<protein>
    <submittedName>
        <fullName evidence="3">Putative hypothetical Gifsy-1 prophage protein</fullName>
    </submittedName>
</protein>
<feature type="region of interest" description="Disordered" evidence="1">
    <location>
        <begin position="227"/>
        <end position="249"/>
    </location>
</feature>
<dbReference type="RefSeq" id="WP_217520189.1">
    <property type="nucleotide sequence ID" value="NZ_CP004372.1"/>
</dbReference>
<dbReference type="STRING" id="1294273.roselon_00438"/>
<proteinExistence type="predicted"/>
<organism evidence="3 4">
    <name type="scientific">Roseicyclus elongatus DSM 19469</name>
    <dbReference type="NCBI Taxonomy" id="1294273"/>
    <lineage>
        <taxon>Bacteria</taxon>
        <taxon>Pseudomonadati</taxon>
        <taxon>Pseudomonadota</taxon>
        <taxon>Alphaproteobacteria</taxon>
        <taxon>Rhodobacterales</taxon>
        <taxon>Roseobacteraceae</taxon>
        <taxon>Roseicyclus</taxon>
    </lineage>
</organism>
<accession>W8RPE2</accession>
<dbReference type="HOGENOM" id="CLU_403267_0_0_5"/>
<dbReference type="eggNOG" id="COG4991">
    <property type="taxonomic scope" value="Bacteria"/>
</dbReference>
<evidence type="ECO:0000256" key="2">
    <source>
        <dbReference type="SAM" id="SignalP"/>
    </source>
</evidence>
<name>W8RPE2_9RHOB</name>
<dbReference type="KEGG" id="red:roselon_00438"/>
<dbReference type="Gene3D" id="2.30.30.40">
    <property type="entry name" value="SH3 Domains"/>
    <property type="match status" value="2"/>
</dbReference>
<keyword evidence="2" id="KW-0732">Signal</keyword>